<dbReference type="EMBL" id="SMCS01000003">
    <property type="protein sequence ID" value="TCV94931.1"/>
    <property type="molecule type" value="Genomic_DNA"/>
</dbReference>
<organism evidence="4 5">
    <name type="scientific">Luteibacter rhizovicinus</name>
    <dbReference type="NCBI Taxonomy" id="242606"/>
    <lineage>
        <taxon>Bacteria</taxon>
        <taxon>Pseudomonadati</taxon>
        <taxon>Pseudomonadota</taxon>
        <taxon>Gammaproteobacteria</taxon>
        <taxon>Lysobacterales</taxon>
        <taxon>Rhodanobacteraceae</taxon>
        <taxon>Luteibacter</taxon>
    </lineage>
</organism>
<feature type="region of interest" description="Disordered" evidence="2">
    <location>
        <begin position="382"/>
        <end position="402"/>
    </location>
</feature>
<reference evidence="4 5" key="1">
    <citation type="submission" date="2019-03" db="EMBL/GenBank/DDBJ databases">
        <title>Above-ground endophytic microbial communities from plants in different locations in the United States.</title>
        <authorList>
            <person name="Frank C."/>
        </authorList>
    </citation>
    <scope>NUCLEOTIDE SEQUENCE [LARGE SCALE GENOMIC DNA]</scope>
    <source>
        <strain evidence="4 5">LP_13_YM</strain>
    </source>
</reference>
<dbReference type="GO" id="GO:0016020">
    <property type="term" value="C:membrane"/>
    <property type="evidence" value="ECO:0007669"/>
    <property type="project" value="InterPro"/>
</dbReference>
<accession>A0A4R3YR81</accession>
<sequence>MTWALFCDLEHLAGEGGSGTLAPMVQAARSGECAGRNARCFPILATVLIRAAYGCVLLAGLVAAPVSAEALYRCAGASGETVFTGHVDGFKDCKRIGGTGPARPAKKPVAMAAAPVASLAGVTASVETPIVASFTGVTASVEAPAATPVLATAKIDTPEAAPAAPVRKGQWDYKESAAGAAPLPDVADASLSAKGSRVLRGAVYRVDRADGGVEYTNVKPGGVKGHAVTMLFTYIATCAACDLHSPINWNSVALNLTAYGDAIHSASGEFGVDEALLRAIIHAESAFNPRALSIKGAQGLMQLIPGTARDMGVMDAFDASQNIRGGARYLALLLKSFNGNEKLAAAAYNAGPGAVQKYNGVPPYDETRVYVERVGQLRKRYGDSIKASQPTTGNVPLADRGA</sequence>
<dbReference type="InterPro" id="IPR008258">
    <property type="entry name" value="Transglycosylase_SLT_dom_1"/>
</dbReference>
<comment type="caution">
    <text evidence="4">The sequence shown here is derived from an EMBL/GenBank/DDBJ whole genome shotgun (WGS) entry which is preliminary data.</text>
</comment>
<comment type="similarity">
    <text evidence="1">Belongs to the transglycosylase Slt family.</text>
</comment>
<dbReference type="AlphaFoldDB" id="A0A4R3YR81"/>
<dbReference type="Proteomes" id="UP000295645">
    <property type="component" value="Unassembled WGS sequence"/>
</dbReference>
<dbReference type="PROSITE" id="PS00922">
    <property type="entry name" value="TRANSGLYCOSYLASE"/>
    <property type="match status" value="1"/>
</dbReference>
<evidence type="ECO:0000259" key="3">
    <source>
        <dbReference type="Pfam" id="PF01464"/>
    </source>
</evidence>
<feature type="domain" description="Transglycosylase SLT" evidence="3">
    <location>
        <begin position="263"/>
        <end position="360"/>
    </location>
</feature>
<dbReference type="CDD" id="cd00254">
    <property type="entry name" value="LT-like"/>
    <property type="match status" value="1"/>
</dbReference>
<dbReference type="PANTHER" id="PTHR37423">
    <property type="entry name" value="SOLUBLE LYTIC MUREIN TRANSGLYCOSYLASE-RELATED"/>
    <property type="match status" value="1"/>
</dbReference>
<proteinExistence type="inferred from homology"/>
<evidence type="ECO:0000313" key="5">
    <source>
        <dbReference type="Proteomes" id="UP000295645"/>
    </source>
</evidence>
<keyword evidence="5" id="KW-1185">Reference proteome</keyword>
<dbReference type="SUPFAM" id="SSF53955">
    <property type="entry name" value="Lysozyme-like"/>
    <property type="match status" value="1"/>
</dbReference>
<dbReference type="Gene3D" id="1.10.530.10">
    <property type="match status" value="1"/>
</dbReference>
<evidence type="ECO:0000256" key="2">
    <source>
        <dbReference type="SAM" id="MobiDB-lite"/>
    </source>
</evidence>
<evidence type="ECO:0000256" key="1">
    <source>
        <dbReference type="ARBA" id="ARBA00007734"/>
    </source>
</evidence>
<dbReference type="GO" id="GO:0000270">
    <property type="term" value="P:peptidoglycan metabolic process"/>
    <property type="evidence" value="ECO:0007669"/>
    <property type="project" value="InterPro"/>
</dbReference>
<name>A0A4R3YR81_9GAMM</name>
<dbReference type="InterPro" id="IPR023346">
    <property type="entry name" value="Lysozyme-like_dom_sf"/>
</dbReference>
<dbReference type="InterPro" id="IPR000189">
    <property type="entry name" value="Transglyc_AS"/>
</dbReference>
<dbReference type="Pfam" id="PF01464">
    <property type="entry name" value="SLT"/>
    <property type="match status" value="1"/>
</dbReference>
<dbReference type="GO" id="GO:0008933">
    <property type="term" value="F:peptidoglycan lytic transglycosylase activity"/>
    <property type="evidence" value="ECO:0007669"/>
    <property type="project" value="InterPro"/>
</dbReference>
<protein>
    <submittedName>
        <fullName evidence="4">Transglycosylase-like protein with SLT domain</fullName>
    </submittedName>
</protein>
<evidence type="ECO:0000313" key="4">
    <source>
        <dbReference type="EMBL" id="TCV94931.1"/>
    </source>
</evidence>
<gene>
    <name evidence="4" type="ORF">EC912_103424</name>
</gene>
<dbReference type="PANTHER" id="PTHR37423:SF2">
    <property type="entry name" value="MEMBRANE-BOUND LYTIC MUREIN TRANSGLYCOSYLASE C"/>
    <property type="match status" value="1"/>
</dbReference>